<feature type="transmembrane region" description="Helical" evidence="15">
    <location>
        <begin position="139"/>
        <end position="166"/>
    </location>
</feature>
<name>A0A0U4VP39_9PSED</name>
<dbReference type="KEGG" id="por:APT59_12260"/>
<evidence type="ECO:0000256" key="1">
    <source>
        <dbReference type="ARBA" id="ARBA00004651"/>
    </source>
</evidence>
<keyword evidence="5" id="KW-1003">Cell membrane</keyword>
<evidence type="ECO:0000256" key="11">
    <source>
        <dbReference type="ARBA" id="ARBA00031884"/>
    </source>
</evidence>
<protein>
    <recommendedName>
        <fullName evidence="4">Cytochrome bo(3) ubiquinol oxidase subunit 3</fullName>
    </recommendedName>
    <alternativeName>
        <fullName evidence="12">Cytochrome o ubiquinol oxidase subunit 3</fullName>
    </alternativeName>
    <alternativeName>
        <fullName evidence="10">Oxidase bo(3) subunit 3</fullName>
    </alternativeName>
    <alternativeName>
        <fullName evidence="13">Ubiquinol oxidase polypeptide III</fullName>
    </alternativeName>
    <alternativeName>
        <fullName evidence="11">Ubiquinol oxidase subunit 3</fullName>
    </alternativeName>
</protein>
<organism evidence="17 18">
    <name type="scientific">Pseudomonas oryzihabitans</name>
    <dbReference type="NCBI Taxonomy" id="47885"/>
    <lineage>
        <taxon>Bacteria</taxon>
        <taxon>Pseudomonadati</taxon>
        <taxon>Pseudomonadota</taxon>
        <taxon>Gammaproteobacteria</taxon>
        <taxon>Pseudomonadales</taxon>
        <taxon>Pseudomonadaceae</taxon>
        <taxon>Pseudomonas</taxon>
    </lineage>
</organism>
<comment type="subunit">
    <text evidence="3">Heterooctamer of two A chains, two B chains, two C chains and two D chains.</text>
</comment>
<dbReference type="Proteomes" id="UP000064137">
    <property type="component" value="Chromosome"/>
</dbReference>
<dbReference type="PANTHER" id="PTHR11403">
    <property type="entry name" value="CYTOCHROME C OXIDASE SUBUNIT III"/>
    <property type="match status" value="1"/>
</dbReference>
<dbReference type="GO" id="GO:0005886">
    <property type="term" value="C:plasma membrane"/>
    <property type="evidence" value="ECO:0007669"/>
    <property type="project" value="UniProtKB-SubCell"/>
</dbReference>
<dbReference type="PROSITE" id="PS50253">
    <property type="entry name" value="COX3"/>
    <property type="match status" value="1"/>
</dbReference>
<evidence type="ECO:0000313" key="17">
    <source>
        <dbReference type="EMBL" id="ALZ84923.1"/>
    </source>
</evidence>
<dbReference type="InterPro" id="IPR035973">
    <property type="entry name" value="Cyt_c_oxidase_su3-like_sf"/>
</dbReference>
<evidence type="ECO:0000256" key="6">
    <source>
        <dbReference type="ARBA" id="ARBA00022692"/>
    </source>
</evidence>
<dbReference type="InterPro" id="IPR024791">
    <property type="entry name" value="Cyt_c/ubiquinol_Oxase_su3"/>
</dbReference>
<dbReference type="FunFam" id="1.20.120.80:FF:000001">
    <property type="entry name" value="Cytochrome (Ubi)quinol oxidase subunit III"/>
    <property type="match status" value="1"/>
</dbReference>
<feature type="transmembrane region" description="Helical" evidence="15">
    <location>
        <begin position="186"/>
        <end position="208"/>
    </location>
</feature>
<feature type="transmembrane region" description="Helical" evidence="15">
    <location>
        <begin position="71"/>
        <end position="90"/>
    </location>
</feature>
<evidence type="ECO:0000256" key="3">
    <source>
        <dbReference type="ARBA" id="ARBA00011700"/>
    </source>
</evidence>
<feature type="transmembrane region" description="Helical" evidence="15">
    <location>
        <begin position="102"/>
        <end position="119"/>
    </location>
</feature>
<dbReference type="RefSeq" id="WP_059315097.1">
    <property type="nucleotide sequence ID" value="NZ_CP013987.1"/>
</dbReference>
<dbReference type="InterPro" id="IPR013833">
    <property type="entry name" value="Cyt_c_oxidase_su3_a-hlx"/>
</dbReference>
<evidence type="ECO:0000256" key="9">
    <source>
        <dbReference type="ARBA" id="ARBA00025694"/>
    </source>
</evidence>
<evidence type="ECO:0000256" key="13">
    <source>
        <dbReference type="ARBA" id="ARBA00032717"/>
    </source>
</evidence>
<dbReference type="SUPFAM" id="SSF81452">
    <property type="entry name" value="Cytochrome c oxidase subunit III-like"/>
    <property type="match status" value="1"/>
</dbReference>
<evidence type="ECO:0000256" key="8">
    <source>
        <dbReference type="ARBA" id="ARBA00023136"/>
    </source>
</evidence>
<evidence type="ECO:0000313" key="18">
    <source>
        <dbReference type="Proteomes" id="UP000064137"/>
    </source>
</evidence>
<evidence type="ECO:0000256" key="5">
    <source>
        <dbReference type="ARBA" id="ARBA00022475"/>
    </source>
</evidence>
<dbReference type="EMBL" id="CP013987">
    <property type="protein sequence ID" value="ALZ84923.1"/>
    <property type="molecule type" value="Genomic_DNA"/>
</dbReference>
<comment type="similarity">
    <text evidence="2 14">Belongs to the cytochrome c oxidase subunit 3 family.</text>
</comment>
<evidence type="ECO:0000259" key="16">
    <source>
        <dbReference type="PROSITE" id="PS50253"/>
    </source>
</evidence>
<evidence type="ECO:0000256" key="12">
    <source>
        <dbReference type="ARBA" id="ARBA00032189"/>
    </source>
</evidence>
<evidence type="ECO:0000256" key="14">
    <source>
        <dbReference type="RuleBase" id="RU003376"/>
    </source>
</evidence>
<dbReference type="GO" id="GO:0019646">
    <property type="term" value="P:aerobic electron transport chain"/>
    <property type="evidence" value="ECO:0007669"/>
    <property type="project" value="InterPro"/>
</dbReference>
<dbReference type="InterPro" id="IPR000298">
    <property type="entry name" value="Cyt_c_oxidase-like_su3"/>
</dbReference>
<feature type="domain" description="Heme-copper oxidase subunit III family profile" evidence="16">
    <location>
        <begin position="1"/>
        <end position="207"/>
    </location>
</feature>
<sequence>MSSRDMNHAGLNVGATDHATHAEAEYSLFGFWIFLMSDALVFALLFAIYATLQHATAGGPVARDVFELGSVTLQTLVLLASSFTYGLASLAMKYHEGRLRPLVTWLLVTLALGLVFLGLELHDFLGMADKGALPQRSAFLSAFFALVGMHGVHVACGCLWLVVMLVQLRVFGLDTSVKTRLMRLGLFWHFLDIVWVAILSVVYLQGLLP</sequence>
<evidence type="ECO:0000256" key="15">
    <source>
        <dbReference type="SAM" id="Phobius"/>
    </source>
</evidence>
<keyword evidence="7 15" id="KW-1133">Transmembrane helix</keyword>
<dbReference type="AlphaFoldDB" id="A0A0U4VP39"/>
<dbReference type="PANTHER" id="PTHR11403:SF2">
    <property type="entry name" value="CYTOCHROME BO(3) UBIQUINOL OXIDASE SUBUNIT 3"/>
    <property type="match status" value="1"/>
</dbReference>
<keyword evidence="6 14" id="KW-0812">Transmembrane</keyword>
<dbReference type="OrthoDB" id="9810850at2"/>
<evidence type="ECO:0000256" key="10">
    <source>
        <dbReference type="ARBA" id="ARBA00030072"/>
    </source>
</evidence>
<dbReference type="GO" id="GO:0004129">
    <property type="term" value="F:cytochrome-c oxidase activity"/>
    <property type="evidence" value="ECO:0007669"/>
    <property type="project" value="InterPro"/>
</dbReference>
<accession>A0A0U4VP39</accession>
<evidence type="ECO:0000256" key="2">
    <source>
        <dbReference type="ARBA" id="ARBA00010581"/>
    </source>
</evidence>
<comment type="function">
    <text evidence="9">Cytochrome bo(3) ubiquinol terminal oxidase is the component of the aerobic respiratory chain of E.coli that predominates when cells are grown at high aeration. Has proton pump activity across the membrane in addition to electron transfer, pumping 2 protons/electron.</text>
</comment>
<reference evidence="17 18" key="1">
    <citation type="submission" date="2016-01" db="EMBL/GenBank/DDBJ databases">
        <title>Annotation of Pseudomonas oryzihabitans USDA-ARS-USMARC-56511.</title>
        <authorList>
            <person name="Harhay G.P."/>
            <person name="Harhay D.M."/>
            <person name="Smith T.P.L."/>
            <person name="Bono J.L."/>
            <person name="Heaton M.P."/>
            <person name="Clawson M.L."/>
            <person name="Chitko-Mckown C.G."/>
            <person name="Capik S.F."/>
            <person name="DeDonder K.D."/>
            <person name="Apley M.D."/>
            <person name="Lubbers B.V."/>
            <person name="White B.J."/>
            <person name="Larson R.L."/>
        </authorList>
    </citation>
    <scope>NUCLEOTIDE SEQUENCE [LARGE SCALE GENOMIC DNA]</scope>
    <source>
        <strain evidence="17 18">USDA-ARS-USMARC-56511</strain>
    </source>
</reference>
<evidence type="ECO:0000256" key="7">
    <source>
        <dbReference type="ARBA" id="ARBA00022989"/>
    </source>
</evidence>
<dbReference type="Gene3D" id="1.20.120.80">
    <property type="entry name" value="Cytochrome c oxidase, subunit III, four-helix bundle"/>
    <property type="match status" value="1"/>
</dbReference>
<comment type="subcellular location">
    <subcellularLocation>
        <location evidence="1 14">Cell membrane</location>
        <topology evidence="1 14">Multi-pass membrane protein</topology>
    </subcellularLocation>
</comment>
<feature type="transmembrane region" description="Helical" evidence="15">
    <location>
        <begin position="28"/>
        <end position="51"/>
    </location>
</feature>
<keyword evidence="8 15" id="KW-0472">Membrane</keyword>
<dbReference type="Pfam" id="PF00510">
    <property type="entry name" value="COX3"/>
    <property type="match status" value="1"/>
</dbReference>
<evidence type="ECO:0000256" key="4">
    <source>
        <dbReference type="ARBA" id="ARBA00014687"/>
    </source>
</evidence>
<proteinExistence type="inferred from homology"/>
<gene>
    <name evidence="17" type="ORF">APT59_12260</name>
</gene>